<dbReference type="RefSeq" id="WP_036384100.1">
    <property type="nucleotide sequence ID" value="NZ_BAAAYW010000006.1"/>
</dbReference>
<name>A0ABR6D165_9MICC</name>
<protein>
    <recommendedName>
        <fullName evidence="3">P-type ATPase A domain-containing protein</fullName>
    </recommendedName>
</protein>
<organism evidence="4 5">
    <name type="scientific">Micrococcus yunnanensis</name>
    <dbReference type="NCBI Taxonomy" id="566027"/>
    <lineage>
        <taxon>Bacteria</taxon>
        <taxon>Bacillati</taxon>
        <taxon>Actinomycetota</taxon>
        <taxon>Actinomycetes</taxon>
        <taxon>Micrococcales</taxon>
        <taxon>Micrococcaceae</taxon>
        <taxon>Micrococcus</taxon>
    </lineage>
</organism>
<feature type="transmembrane region" description="Helical" evidence="2">
    <location>
        <begin position="41"/>
        <end position="62"/>
    </location>
</feature>
<comment type="caution">
    <text evidence="4">The sequence shown here is derived from an EMBL/GenBank/DDBJ whole genome shotgun (WGS) entry which is preliminary data.</text>
</comment>
<gene>
    <name evidence="4" type="ORF">HDA34_001149</name>
</gene>
<sequence length="66" mass="6648">MYTPLPRASPPRGLGAVEGLDREEALLTGENDPVPTHAGDAVLSGSAVVAGTGVVLAIVVAVRLSR</sequence>
<dbReference type="Pfam" id="PF00122">
    <property type="entry name" value="E1-E2_ATPase"/>
    <property type="match status" value="1"/>
</dbReference>
<dbReference type="Gene3D" id="2.70.150.10">
    <property type="entry name" value="Calcium-transporting ATPase, cytoplasmic transduction domain A"/>
    <property type="match status" value="1"/>
</dbReference>
<evidence type="ECO:0000259" key="3">
    <source>
        <dbReference type="Pfam" id="PF00122"/>
    </source>
</evidence>
<accession>A0ABR6D165</accession>
<reference evidence="4 5" key="1">
    <citation type="submission" date="2020-08" db="EMBL/GenBank/DDBJ databases">
        <title>Sequencing the genomes of 1000 actinobacteria strains.</title>
        <authorList>
            <person name="Klenk H.-P."/>
        </authorList>
    </citation>
    <scope>NUCLEOTIDE SEQUENCE [LARGE SCALE GENOMIC DNA]</scope>
    <source>
        <strain evidence="4 5">DSM 21948</strain>
    </source>
</reference>
<dbReference type="InterPro" id="IPR059000">
    <property type="entry name" value="ATPase_P-type_domA"/>
</dbReference>
<proteinExistence type="predicted"/>
<evidence type="ECO:0000256" key="1">
    <source>
        <dbReference type="ARBA" id="ARBA00004141"/>
    </source>
</evidence>
<keyword evidence="2" id="KW-0472">Membrane</keyword>
<dbReference type="EMBL" id="JACJIK010000001">
    <property type="protein sequence ID" value="MBA9059442.1"/>
    <property type="molecule type" value="Genomic_DNA"/>
</dbReference>
<dbReference type="InterPro" id="IPR008250">
    <property type="entry name" value="ATPase_P-typ_transduc_dom_A_sf"/>
</dbReference>
<dbReference type="GeneID" id="93364688"/>
<comment type="subcellular location">
    <subcellularLocation>
        <location evidence="1">Membrane</location>
        <topology evidence="1">Multi-pass membrane protein</topology>
    </subcellularLocation>
</comment>
<evidence type="ECO:0000313" key="4">
    <source>
        <dbReference type="EMBL" id="MBA9059442.1"/>
    </source>
</evidence>
<dbReference type="Proteomes" id="UP000572670">
    <property type="component" value="Unassembled WGS sequence"/>
</dbReference>
<keyword evidence="2" id="KW-1133">Transmembrane helix</keyword>
<evidence type="ECO:0000313" key="5">
    <source>
        <dbReference type="Proteomes" id="UP000572670"/>
    </source>
</evidence>
<evidence type="ECO:0000256" key="2">
    <source>
        <dbReference type="SAM" id="Phobius"/>
    </source>
</evidence>
<dbReference type="SUPFAM" id="SSF81653">
    <property type="entry name" value="Calcium ATPase, transduction domain A"/>
    <property type="match status" value="1"/>
</dbReference>
<keyword evidence="5" id="KW-1185">Reference proteome</keyword>
<feature type="domain" description="P-type ATPase A" evidence="3">
    <location>
        <begin position="23"/>
        <end position="59"/>
    </location>
</feature>
<keyword evidence="2" id="KW-0812">Transmembrane</keyword>